<feature type="compositionally biased region" description="Low complexity" evidence="1">
    <location>
        <begin position="185"/>
        <end position="199"/>
    </location>
</feature>
<name>A0A2K1QI58_9PEZI</name>
<feature type="compositionally biased region" description="Low complexity" evidence="1">
    <location>
        <begin position="368"/>
        <end position="385"/>
    </location>
</feature>
<feature type="compositionally biased region" description="Basic and acidic residues" evidence="1">
    <location>
        <begin position="217"/>
        <end position="226"/>
    </location>
</feature>
<feature type="compositionally biased region" description="Polar residues" evidence="1">
    <location>
        <begin position="399"/>
        <end position="409"/>
    </location>
</feature>
<feature type="compositionally biased region" description="Basic residues" evidence="1">
    <location>
        <begin position="57"/>
        <end position="68"/>
    </location>
</feature>
<sequence>MRMTRAAAAALQETGSHDETQDLSAGDVQDSSIPTIEDASALMVNEMDSADLFRQSTRSKKGSKRGKKNMGLATDDVHVDEVTQGIENLGLGDSTNDTQRSDLSLGRDAEASFASSTRSKRVASNGKEAVLVVVDESAEPRPGSPIMDFSKSVLKPKSQAKQLLAKEKMGMRSTSNKENVQPGSPATVVAPPRVVAATEVRTETEGADNAATAATEEPEHNSEREAQVATEEADVSTQRASEADAEVETSVFVEVEPTENVVPHESSETALGTATIKDSAATSREGAPRSTKRASTAGKPSTRTKSSKPTSRPSEVNIPHSKPRPISLSFPTPPPPPKSTRPATKSTFSLPGEAVAAKLKAAKEARLARSASTTSTAEPPSTALTRKPIVSKTVPRPSGASTTSRTTPSADFKKPAFKARPVPKFDHAAAVVRPTKASRARESLASSSASSSSSSAGLGALKRASSVRESVKTTSGTHERRASAVVPRPRNLGGEVRARPQSVIVPAGPRMSMSGEGRTGTDKGKEVFRRAKMEQQEAVKRQREKEEAARRARKEASERGREMGRMWAERKGKVGKASGPAAEVEA</sequence>
<dbReference type="EMBL" id="NKHZ01000081">
    <property type="protein sequence ID" value="PNS14845.1"/>
    <property type="molecule type" value="Genomic_DNA"/>
</dbReference>
<keyword evidence="3" id="KW-1185">Reference proteome</keyword>
<organism evidence="2 3">
    <name type="scientific">Sphaceloma murrayae</name>
    <dbReference type="NCBI Taxonomy" id="2082308"/>
    <lineage>
        <taxon>Eukaryota</taxon>
        <taxon>Fungi</taxon>
        <taxon>Dikarya</taxon>
        <taxon>Ascomycota</taxon>
        <taxon>Pezizomycotina</taxon>
        <taxon>Dothideomycetes</taxon>
        <taxon>Dothideomycetidae</taxon>
        <taxon>Myriangiales</taxon>
        <taxon>Elsinoaceae</taxon>
        <taxon>Sphaceloma</taxon>
    </lineage>
</organism>
<dbReference type="AlphaFoldDB" id="A0A2K1QI58"/>
<feature type="compositionally biased region" description="Polar residues" evidence="1">
    <location>
        <begin position="93"/>
        <end position="102"/>
    </location>
</feature>
<evidence type="ECO:0000313" key="3">
    <source>
        <dbReference type="Proteomes" id="UP000243797"/>
    </source>
</evidence>
<feature type="region of interest" description="Disordered" evidence="1">
    <location>
        <begin position="1"/>
        <end position="125"/>
    </location>
</feature>
<evidence type="ECO:0000313" key="2">
    <source>
        <dbReference type="EMBL" id="PNS14845.1"/>
    </source>
</evidence>
<dbReference type="OrthoDB" id="3940265at2759"/>
<feature type="region of interest" description="Disordered" evidence="1">
    <location>
        <begin position="167"/>
        <end position="586"/>
    </location>
</feature>
<feature type="compositionally biased region" description="Low complexity" evidence="1">
    <location>
        <begin position="299"/>
        <end position="314"/>
    </location>
</feature>
<feature type="compositionally biased region" description="Polar residues" evidence="1">
    <location>
        <begin position="172"/>
        <end position="184"/>
    </location>
</feature>
<dbReference type="Proteomes" id="UP000243797">
    <property type="component" value="Unassembled WGS sequence"/>
</dbReference>
<dbReference type="InParanoid" id="A0A2K1QI58"/>
<proteinExistence type="predicted"/>
<feature type="compositionally biased region" description="Basic and acidic residues" evidence="1">
    <location>
        <begin position="519"/>
        <end position="572"/>
    </location>
</feature>
<evidence type="ECO:0008006" key="4">
    <source>
        <dbReference type="Google" id="ProtNLM"/>
    </source>
</evidence>
<feature type="compositionally biased region" description="Low complexity" evidence="1">
    <location>
        <begin position="340"/>
        <end position="359"/>
    </location>
</feature>
<reference evidence="2 3" key="1">
    <citation type="submission" date="2017-06" db="EMBL/GenBank/DDBJ databases">
        <title>Draft genome sequence of a variant of Elsinoe murrayae.</title>
        <authorList>
            <person name="Cheng Q."/>
        </authorList>
    </citation>
    <scope>NUCLEOTIDE SEQUENCE [LARGE SCALE GENOMIC DNA]</scope>
    <source>
        <strain evidence="2 3">CQ-2017a</strain>
    </source>
</reference>
<accession>A0A2K1QI58</accession>
<evidence type="ECO:0000256" key="1">
    <source>
        <dbReference type="SAM" id="MobiDB-lite"/>
    </source>
</evidence>
<gene>
    <name evidence="2" type="ORF">CAC42_2074</name>
</gene>
<feature type="compositionally biased region" description="Low complexity" evidence="1">
    <location>
        <begin position="443"/>
        <end position="464"/>
    </location>
</feature>
<comment type="caution">
    <text evidence="2">The sequence shown here is derived from an EMBL/GenBank/DDBJ whole genome shotgun (WGS) entry which is preliminary data.</text>
</comment>
<protein>
    <recommendedName>
        <fullName evidence="4">Carboxylesterase family protein</fullName>
    </recommendedName>
</protein>